<organism evidence="1 2">
    <name type="scientific">Fusicatenibacter faecihominis</name>
    <dbReference type="NCBI Taxonomy" id="2881276"/>
    <lineage>
        <taxon>Bacteria</taxon>
        <taxon>Bacillati</taxon>
        <taxon>Bacillota</taxon>
        <taxon>Clostridia</taxon>
        <taxon>Lachnospirales</taxon>
        <taxon>Lachnospiraceae</taxon>
        <taxon>Fusicatenibacter</taxon>
    </lineage>
</organism>
<accession>A0AAE3DR13</accession>
<name>A0AAE3DR13_9FIRM</name>
<sequence length="64" mass="7525">MEIQEKMISGYCRAQNRANTVCCEYEERPEGLVLTFADCNFRRCVHFQTCLLMKEAREGTLEEE</sequence>
<dbReference type="AlphaFoldDB" id="A0AAE3DR13"/>
<protein>
    <submittedName>
        <fullName evidence="1">Uncharacterized protein</fullName>
    </submittedName>
</protein>
<gene>
    <name evidence="1" type="ORF">LKD71_04110</name>
</gene>
<reference evidence="1 2" key="1">
    <citation type="submission" date="2021-10" db="EMBL/GenBank/DDBJ databases">
        <title>Anaerobic single-cell dispensing facilitates the cultivation of human gut bacteria.</title>
        <authorList>
            <person name="Afrizal A."/>
        </authorList>
    </citation>
    <scope>NUCLEOTIDE SEQUENCE [LARGE SCALE GENOMIC DNA]</scope>
    <source>
        <strain evidence="1 2">CLA-AA-H277</strain>
    </source>
</reference>
<dbReference type="RefSeq" id="WP_227614464.1">
    <property type="nucleotide sequence ID" value="NZ_JAJEPR010000005.1"/>
</dbReference>
<proteinExistence type="predicted"/>
<evidence type="ECO:0000313" key="2">
    <source>
        <dbReference type="Proteomes" id="UP001197875"/>
    </source>
</evidence>
<dbReference type="Proteomes" id="UP001197875">
    <property type="component" value="Unassembled WGS sequence"/>
</dbReference>
<keyword evidence="2" id="KW-1185">Reference proteome</keyword>
<comment type="caution">
    <text evidence="1">The sequence shown here is derived from an EMBL/GenBank/DDBJ whole genome shotgun (WGS) entry which is preliminary data.</text>
</comment>
<evidence type="ECO:0000313" key="1">
    <source>
        <dbReference type="EMBL" id="MCC2189017.1"/>
    </source>
</evidence>
<dbReference type="EMBL" id="JAJEPR010000005">
    <property type="protein sequence ID" value="MCC2189017.1"/>
    <property type="molecule type" value="Genomic_DNA"/>
</dbReference>